<proteinExistence type="predicted"/>
<dbReference type="PATRIC" id="fig|45073.5.peg.671"/>
<reference evidence="2 3" key="1">
    <citation type="submission" date="2015-11" db="EMBL/GenBank/DDBJ databases">
        <title>Genomic analysis of 38 Legionella species identifies large and diverse effector repertoires.</title>
        <authorList>
            <person name="Burstein D."/>
            <person name="Amaro F."/>
            <person name="Zusman T."/>
            <person name="Lifshitz Z."/>
            <person name="Cohen O."/>
            <person name="Gilbert J.A."/>
            <person name="Pupko T."/>
            <person name="Shuman H.A."/>
            <person name="Segal G."/>
        </authorList>
    </citation>
    <scope>NUCLEOTIDE SEQUENCE [LARGE SCALE GENOMIC DNA]</scope>
    <source>
        <strain evidence="2 3">CDC#1442-AUS-E</strain>
    </source>
</reference>
<organism evidence="2 3">
    <name type="scientific">Legionella quinlivanii</name>
    <dbReference type="NCBI Taxonomy" id="45073"/>
    <lineage>
        <taxon>Bacteria</taxon>
        <taxon>Pseudomonadati</taxon>
        <taxon>Pseudomonadota</taxon>
        <taxon>Gammaproteobacteria</taxon>
        <taxon>Legionellales</taxon>
        <taxon>Legionellaceae</taxon>
        <taxon>Legionella</taxon>
    </lineage>
</organism>
<dbReference type="OrthoDB" id="5647578at2"/>
<feature type="coiled-coil region" evidence="1">
    <location>
        <begin position="332"/>
        <end position="359"/>
    </location>
</feature>
<keyword evidence="3" id="KW-1185">Reference proteome</keyword>
<name>A0A0W0Y441_9GAMM</name>
<evidence type="ECO:0000313" key="3">
    <source>
        <dbReference type="Proteomes" id="UP000054618"/>
    </source>
</evidence>
<keyword evidence="1" id="KW-0175">Coiled coil</keyword>
<gene>
    <name evidence="2" type="ORF">Lqui_0637</name>
</gene>
<comment type="caution">
    <text evidence="2">The sequence shown here is derived from an EMBL/GenBank/DDBJ whole genome shotgun (WGS) entry which is preliminary data.</text>
</comment>
<dbReference type="AlphaFoldDB" id="A0A0W0Y441"/>
<dbReference type="Proteomes" id="UP000054618">
    <property type="component" value="Unassembled WGS sequence"/>
</dbReference>
<evidence type="ECO:0000256" key="1">
    <source>
        <dbReference type="SAM" id="Coils"/>
    </source>
</evidence>
<accession>A0A0W0Y441</accession>
<dbReference type="EMBL" id="LNYS01000006">
    <property type="protein sequence ID" value="KTD51793.1"/>
    <property type="molecule type" value="Genomic_DNA"/>
</dbReference>
<evidence type="ECO:0000313" key="2">
    <source>
        <dbReference type="EMBL" id="KTD51793.1"/>
    </source>
</evidence>
<dbReference type="STRING" id="45073.Lqui_0637"/>
<dbReference type="RefSeq" id="WP_058506743.1">
    <property type="nucleotide sequence ID" value="NZ_CAAAIK010000027.1"/>
</dbReference>
<sequence>MTIEELERKLSTIVDYYDTNHIELNDYQQKKIKLTLMTCFSQLLGQFVGQPDKLERTYAELDKLIEANRGQGRIAWLEQQIRDTSYEKGLCRYLLAQSHLILQKNLNHRPSQYVEVSSLDQLISKLHKDKETSDNVLQSALLNSLISMFGSIQDYHSNARELPENWFQTTIDKLPLVTTALCAGLYIEEFALLFATVYVIWKGSDWLQKSQIDIVQAIGKQTHYFIEIFSKLAVTAMAQGTNLIYLIFKVGLALSLEAQKRIFNSMMPSAAISDLDLSAEIGLWGHYFSEFEIKLIAVPLEEYIYQQSKQTAASLRYGHTKSKEMKEVLKVFQQVDASNDSLEIKLKKIEDRLRKLSYNKDICATGTEAGRAVTRALAALRTVNQPNEEEPGLFETNECESSALTCV</sequence>
<protein>
    <submittedName>
        <fullName evidence="2">Uncharacterized protein</fullName>
    </submittedName>
</protein>